<dbReference type="PANTHER" id="PTHR12223:SF28">
    <property type="entry name" value="LECTIN, MANNOSE BINDING 1 LIKE"/>
    <property type="match status" value="1"/>
</dbReference>
<evidence type="ECO:0000259" key="7">
    <source>
        <dbReference type="PROSITE" id="PS51328"/>
    </source>
</evidence>
<comment type="subcellular location">
    <subcellularLocation>
        <location evidence="1">Membrane</location>
        <topology evidence="1">Single-pass type I membrane protein</topology>
    </subcellularLocation>
</comment>
<keyword evidence="5 6" id="KW-0472">Membrane</keyword>
<dbReference type="SUPFAM" id="SSF49899">
    <property type="entry name" value="Concanavalin A-like lectins/glucanases"/>
    <property type="match status" value="1"/>
</dbReference>
<evidence type="ECO:0000256" key="3">
    <source>
        <dbReference type="ARBA" id="ARBA00022729"/>
    </source>
</evidence>
<dbReference type="InterPro" id="IPR051136">
    <property type="entry name" value="Intracellular_Lectin-GPT"/>
</dbReference>
<comment type="caution">
    <text evidence="8">The sequence shown here is derived from an EMBL/GenBank/DDBJ whole genome shotgun (WGS) entry which is preliminary data.</text>
</comment>
<dbReference type="InterPro" id="IPR005052">
    <property type="entry name" value="Lectin_leg"/>
</dbReference>
<evidence type="ECO:0000256" key="6">
    <source>
        <dbReference type="SAM" id="Phobius"/>
    </source>
</evidence>
<protein>
    <submittedName>
        <fullName evidence="8">VIP36-like protein</fullName>
    </submittedName>
</protein>
<dbReference type="GO" id="GO:0006888">
    <property type="term" value="P:endoplasmic reticulum to Golgi vesicle-mediated transport"/>
    <property type="evidence" value="ECO:0007669"/>
    <property type="project" value="TreeGrafter"/>
</dbReference>
<organism evidence="8 9">
    <name type="scientific">Thelohanellus kitauei</name>
    <name type="common">Myxosporean</name>
    <dbReference type="NCBI Taxonomy" id="669202"/>
    <lineage>
        <taxon>Eukaryota</taxon>
        <taxon>Metazoa</taxon>
        <taxon>Cnidaria</taxon>
        <taxon>Myxozoa</taxon>
        <taxon>Myxosporea</taxon>
        <taxon>Bivalvulida</taxon>
        <taxon>Platysporina</taxon>
        <taxon>Myxobolidae</taxon>
        <taxon>Thelohanellus</taxon>
    </lineage>
</organism>
<dbReference type="EMBL" id="JWZT01004066">
    <property type="protein sequence ID" value="KII64941.1"/>
    <property type="molecule type" value="Genomic_DNA"/>
</dbReference>
<dbReference type="GO" id="GO:0005793">
    <property type="term" value="C:endoplasmic reticulum-Golgi intermediate compartment"/>
    <property type="evidence" value="ECO:0007669"/>
    <property type="project" value="TreeGrafter"/>
</dbReference>
<sequence length="291" mass="33776">MDNYGWTTSGTALISSDKIILTSDTKSQAGSIWLLKVRFLIIFLPVHFRNWRVKIDFRIHSEGKKLFGDGLAFWYIKSYADTGSVYGVNERFNGLGIILDTYPNHEKSEEYPRVSAQLNDGTKMYDALKDGFPTEFESCSYDFRRSSTNIFISYFGSNSTLVVEFEDPIHYIRSSCIMSDFVLLPTGYYIGISAATGDLSDNHEVYSVDFESLDDMFHVDRQTSAKYEKVKPELKNFHKQIPEAKRESGGFWRFIKRLSLFILILFIGGTIVQVAYMIWKKREKERRKRFY</sequence>
<dbReference type="AlphaFoldDB" id="A0A0C2MCS7"/>
<keyword evidence="3" id="KW-0732">Signal</keyword>
<dbReference type="OrthoDB" id="270293at2759"/>
<evidence type="ECO:0000256" key="2">
    <source>
        <dbReference type="ARBA" id="ARBA00022692"/>
    </source>
</evidence>
<dbReference type="GO" id="GO:0005537">
    <property type="term" value="F:D-mannose binding"/>
    <property type="evidence" value="ECO:0007669"/>
    <property type="project" value="TreeGrafter"/>
</dbReference>
<evidence type="ECO:0000313" key="8">
    <source>
        <dbReference type="EMBL" id="KII64941.1"/>
    </source>
</evidence>
<evidence type="ECO:0000256" key="1">
    <source>
        <dbReference type="ARBA" id="ARBA00004479"/>
    </source>
</evidence>
<name>A0A0C2MCS7_THEKT</name>
<keyword evidence="4 6" id="KW-1133">Transmembrane helix</keyword>
<evidence type="ECO:0000256" key="5">
    <source>
        <dbReference type="ARBA" id="ARBA00023136"/>
    </source>
</evidence>
<dbReference type="GO" id="GO:0005789">
    <property type="term" value="C:endoplasmic reticulum membrane"/>
    <property type="evidence" value="ECO:0007669"/>
    <property type="project" value="TreeGrafter"/>
</dbReference>
<dbReference type="OMA" id="WGAPARF"/>
<dbReference type="GO" id="GO:0000139">
    <property type="term" value="C:Golgi membrane"/>
    <property type="evidence" value="ECO:0007669"/>
    <property type="project" value="TreeGrafter"/>
</dbReference>
<dbReference type="Proteomes" id="UP000031668">
    <property type="component" value="Unassembled WGS sequence"/>
</dbReference>
<dbReference type="Pfam" id="PF03388">
    <property type="entry name" value="Lectin_leg-like"/>
    <property type="match status" value="1"/>
</dbReference>
<keyword evidence="2 6" id="KW-0812">Transmembrane</keyword>
<evidence type="ECO:0000313" key="9">
    <source>
        <dbReference type="Proteomes" id="UP000031668"/>
    </source>
</evidence>
<accession>A0A0C2MCS7</accession>
<gene>
    <name evidence="8" type="ORF">RF11_06155</name>
</gene>
<dbReference type="InterPro" id="IPR013320">
    <property type="entry name" value="ConA-like_dom_sf"/>
</dbReference>
<proteinExistence type="predicted"/>
<dbReference type="GO" id="GO:0030134">
    <property type="term" value="C:COPII-coated ER to Golgi transport vesicle"/>
    <property type="evidence" value="ECO:0007669"/>
    <property type="project" value="TreeGrafter"/>
</dbReference>
<dbReference type="PANTHER" id="PTHR12223">
    <property type="entry name" value="VESICULAR MANNOSE-BINDING LECTIN"/>
    <property type="match status" value="1"/>
</dbReference>
<dbReference type="Gene3D" id="2.60.120.200">
    <property type="match status" value="1"/>
</dbReference>
<feature type="domain" description="L-type lectin-like" evidence="7">
    <location>
        <begin position="1"/>
        <end position="213"/>
    </location>
</feature>
<dbReference type="PROSITE" id="PS51328">
    <property type="entry name" value="L_LECTIN_LIKE"/>
    <property type="match status" value="1"/>
</dbReference>
<evidence type="ECO:0000256" key="4">
    <source>
        <dbReference type="ARBA" id="ARBA00022989"/>
    </source>
</evidence>
<keyword evidence="9" id="KW-1185">Reference proteome</keyword>
<feature type="transmembrane region" description="Helical" evidence="6">
    <location>
        <begin position="258"/>
        <end position="279"/>
    </location>
</feature>
<reference evidence="8 9" key="1">
    <citation type="journal article" date="2014" name="Genome Biol. Evol.">
        <title>The genome of the myxosporean Thelohanellus kitauei shows adaptations to nutrient acquisition within its fish host.</title>
        <authorList>
            <person name="Yang Y."/>
            <person name="Xiong J."/>
            <person name="Zhou Z."/>
            <person name="Huo F."/>
            <person name="Miao W."/>
            <person name="Ran C."/>
            <person name="Liu Y."/>
            <person name="Zhang J."/>
            <person name="Feng J."/>
            <person name="Wang M."/>
            <person name="Wang M."/>
            <person name="Wang L."/>
            <person name="Yao B."/>
        </authorList>
    </citation>
    <scope>NUCLEOTIDE SEQUENCE [LARGE SCALE GENOMIC DNA]</scope>
    <source>
        <strain evidence="8">Wuqing</strain>
    </source>
</reference>